<sequence>MFHGRIKGGLIIKSLKKGYIIGNNNKMNKGFTLIELLVAITVFTTVGCTVVGIFISGVQGQKRALASQELSSQTSYVIEYMGRAIRMAQKVDDSFCIANGLNYEWTPTSVKFKNHEGVCQKFYSDGNGNLKEDKGTGASIVTLFLTSGITVNTFNVSVAGDGIESGNQKQPRVTISLSVSKSGATAKVQTTISQRNLDI</sequence>
<evidence type="ECO:0000256" key="1">
    <source>
        <dbReference type="SAM" id="Phobius"/>
    </source>
</evidence>
<keyword evidence="1" id="KW-0472">Membrane</keyword>
<dbReference type="Pfam" id="PF07963">
    <property type="entry name" value="N_methyl"/>
    <property type="match status" value="1"/>
</dbReference>
<protein>
    <recommendedName>
        <fullName evidence="4">Type II secretion system protein GspH</fullName>
    </recommendedName>
</protein>
<gene>
    <name evidence="2" type="ORF">COX37_03020</name>
</gene>
<accession>A0A2G9YTQ3</accession>
<keyword evidence="1" id="KW-0812">Transmembrane</keyword>
<proteinExistence type="predicted"/>
<dbReference type="EMBL" id="PCRO01000036">
    <property type="protein sequence ID" value="PIP22635.1"/>
    <property type="molecule type" value="Genomic_DNA"/>
</dbReference>
<reference evidence="2 3" key="1">
    <citation type="submission" date="2017-09" db="EMBL/GenBank/DDBJ databases">
        <title>Depth-based differentiation of microbial function through sediment-hosted aquifers and enrichment of novel symbionts in the deep terrestrial subsurface.</title>
        <authorList>
            <person name="Probst A.J."/>
            <person name="Ladd B."/>
            <person name="Jarett J.K."/>
            <person name="Geller-Mcgrath D.E."/>
            <person name="Sieber C.M."/>
            <person name="Emerson J.B."/>
            <person name="Anantharaman K."/>
            <person name="Thomas B.C."/>
            <person name="Malmstrom R."/>
            <person name="Stieglmeier M."/>
            <person name="Klingl A."/>
            <person name="Woyke T."/>
            <person name="Ryan C.M."/>
            <person name="Banfield J.F."/>
        </authorList>
    </citation>
    <scope>NUCLEOTIDE SEQUENCE [LARGE SCALE GENOMIC DNA]</scope>
    <source>
        <strain evidence="2">CG23_combo_of_CG06-09_8_20_14_all_39_17</strain>
    </source>
</reference>
<dbReference type="NCBIfam" id="TIGR02532">
    <property type="entry name" value="IV_pilin_GFxxxE"/>
    <property type="match status" value="1"/>
</dbReference>
<organism evidence="2 3">
    <name type="scientific">Candidatus Nealsonbacteria bacterium CG23_combo_of_CG06-09_8_20_14_all_39_17</name>
    <dbReference type="NCBI Taxonomy" id="1974722"/>
    <lineage>
        <taxon>Bacteria</taxon>
        <taxon>Candidatus Nealsoniibacteriota</taxon>
    </lineage>
</organism>
<dbReference type="Proteomes" id="UP000229976">
    <property type="component" value="Unassembled WGS sequence"/>
</dbReference>
<comment type="caution">
    <text evidence="2">The sequence shown here is derived from an EMBL/GenBank/DDBJ whole genome shotgun (WGS) entry which is preliminary data.</text>
</comment>
<evidence type="ECO:0008006" key="4">
    <source>
        <dbReference type="Google" id="ProtNLM"/>
    </source>
</evidence>
<dbReference type="AlphaFoldDB" id="A0A2G9YTQ3"/>
<feature type="transmembrane region" description="Helical" evidence="1">
    <location>
        <begin position="33"/>
        <end position="55"/>
    </location>
</feature>
<evidence type="ECO:0000313" key="2">
    <source>
        <dbReference type="EMBL" id="PIP22635.1"/>
    </source>
</evidence>
<keyword evidence="1" id="KW-1133">Transmembrane helix</keyword>
<evidence type="ECO:0000313" key="3">
    <source>
        <dbReference type="Proteomes" id="UP000229976"/>
    </source>
</evidence>
<name>A0A2G9YTQ3_9BACT</name>
<dbReference type="InterPro" id="IPR012902">
    <property type="entry name" value="N_methyl_site"/>
</dbReference>